<sequence>MVCPEIIISVGLLGAQETMNNNKKGSKNFNAILAIYKLISTQYELNSYYVLGDLTLQ</sequence>
<name>K6Y8Y6_9ALTE</name>
<proteinExistence type="predicted"/>
<dbReference type="Proteomes" id="UP000006251">
    <property type="component" value="Unassembled WGS sequence"/>
</dbReference>
<dbReference type="AlphaFoldDB" id="K6Y8Y6"/>
<protein>
    <submittedName>
        <fullName evidence="1">Uncharacterized protein</fullName>
    </submittedName>
</protein>
<evidence type="ECO:0000313" key="1">
    <source>
        <dbReference type="EMBL" id="GAC29214.1"/>
    </source>
</evidence>
<evidence type="ECO:0000313" key="2">
    <source>
        <dbReference type="Proteomes" id="UP000006251"/>
    </source>
</evidence>
<comment type="caution">
    <text evidence="1">The sequence shown here is derived from an EMBL/GenBank/DDBJ whole genome shotgun (WGS) entry which is preliminary data.</text>
</comment>
<reference evidence="2" key="1">
    <citation type="journal article" date="2014" name="Environ. Microbiol.">
        <title>Comparative genomics of the marine bacterial genus Glaciecola reveals the high degree of genomic diversity and genomic characteristic for cold adaptation.</title>
        <authorList>
            <person name="Qin Q.L."/>
            <person name="Xie B.B."/>
            <person name="Yu Y."/>
            <person name="Shu Y.L."/>
            <person name="Rong J.C."/>
            <person name="Zhang Y.J."/>
            <person name="Zhao D.L."/>
            <person name="Chen X.L."/>
            <person name="Zhang X.Y."/>
            <person name="Chen B."/>
            <person name="Zhou B.C."/>
            <person name="Zhang Y.Z."/>
        </authorList>
    </citation>
    <scope>NUCLEOTIDE SEQUENCE [LARGE SCALE GENOMIC DNA]</scope>
    <source>
        <strain evidence="2">ACAM 615</strain>
    </source>
</reference>
<dbReference type="EMBL" id="BAEQ01000042">
    <property type="protein sequence ID" value="GAC29214.1"/>
    <property type="molecule type" value="Genomic_DNA"/>
</dbReference>
<accession>K6Y8Y6</accession>
<gene>
    <name evidence="1" type="ORF">GPAL_2353</name>
</gene>
<keyword evidence="2" id="KW-1185">Reference proteome</keyword>
<organism evidence="1 2">
    <name type="scientific">Brumicola pallidula DSM 14239 = ACAM 615</name>
    <dbReference type="NCBI Taxonomy" id="1121922"/>
    <lineage>
        <taxon>Bacteria</taxon>
        <taxon>Pseudomonadati</taxon>
        <taxon>Pseudomonadota</taxon>
        <taxon>Gammaproteobacteria</taxon>
        <taxon>Alteromonadales</taxon>
        <taxon>Alteromonadaceae</taxon>
        <taxon>Brumicola</taxon>
    </lineage>
</organism>